<evidence type="ECO:0000313" key="2">
    <source>
        <dbReference type="Ensembl" id="ENSEBUP00000017480.1"/>
    </source>
</evidence>
<dbReference type="AlphaFoldDB" id="A0A8C4QNI3"/>
<accession>A0A8C4QNI3</accession>
<sequence length="213" mass="24513">MTHSPCRCGREACRELFGFFFAFDRSLTVYEYRHFGKNRLVFWHGNFDNNAGADLTFTANDLPCLPQALRSCHLLTMRITDLDQGARDRIMLVCTNGLNPEIIIFFPRYFACILEDIFLSSTTPQPHHNPSSWVSHMYVTLSFTMSLLQERFHNRSSDNKPRKQGEKAASTLLVFKDPQSITYGEFDDLHEVLSLGITDDSRFASLMRVTWGI</sequence>
<dbReference type="PROSITE" id="PS50868">
    <property type="entry name" value="POST_SET"/>
    <property type="match status" value="1"/>
</dbReference>
<name>A0A8C4QNI3_EPTBU</name>
<dbReference type="Proteomes" id="UP000694388">
    <property type="component" value="Unplaced"/>
</dbReference>
<evidence type="ECO:0000313" key="3">
    <source>
        <dbReference type="Proteomes" id="UP000694388"/>
    </source>
</evidence>
<keyword evidence="3" id="KW-1185">Reference proteome</keyword>
<reference evidence="2" key="2">
    <citation type="submission" date="2025-09" db="UniProtKB">
        <authorList>
            <consortium name="Ensembl"/>
        </authorList>
    </citation>
    <scope>IDENTIFICATION</scope>
</reference>
<dbReference type="Ensembl" id="ENSEBUT00000018056.1">
    <property type="protein sequence ID" value="ENSEBUP00000017480.1"/>
    <property type="gene ID" value="ENSEBUG00000010923.1"/>
</dbReference>
<evidence type="ECO:0000259" key="1">
    <source>
        <dbReference type="PROSITE" id="PS50868"/>
    </source>
</evidence>
<organism evidence="2 3">
    <name type="scientific">Eptatretus burgeri</name>
    <name type="common">Inshore hagfish</name>
    <dbReference type="NCBI Taxonomy" id="7764"/>
    <lineage>
        <taxon>Eukaryota</taxon>
        <taxon>Metazoa</taxon>
        <taxon>Chordata</taxon>
        <taxon>Craniata</taxon>
        <taxon>Vertebrata</taxon>
        <taxon>Cyclostomata</taxon>
        <taxon>Myxini</taxon>
        <taxon>Myxiniformes</taxon>
        <taxon>Myxinidae</taxon>
        <taxon>Eptatretinae</taxon>
        <taxon>Eptatretus</taxon>
    </lineage>
</organism>
<reference evidence="2" key="1">
    <citation type="submission" date="2025-08" db="UniProtKB">
        <authorList>
            <consortium name="Ensembl"/>
        </authorList>
    </citation>
    <scope>IDENTIFICATION</scope>
</reference>
<proteinExistence type="predicted"/>
<protein>
    <recommendedName>
        <fullName evidence="1">Post-SET domain-containing protein</fullName>
    </recommendedName>
</protein>
<feature type="domain" description="Post-SET" evidence="1">
    <location>
        <begin position="2"/>
        <end position="18"/>
    </location>
</feature>
<dbReference type="InterPro" id="IPR003616">
    <property type="entry name" value="Post-SET_dom"/>
</dbReference>